<evidence type="ECO:0000313" key="4">
    <source>
        <dbReference type="EMBL" id="KKN49589.1"/>
    </source>
</evidence>
<dbReference type="Gene3D" id="3.30.390.80">
    <property type="entry name" value="DNA repair protein Rad52/59/22"/>
    <property type="match status" value="1"/>
</dbReference>
<proteinExistence type="inferred from homology"/>
<accession>A0A0F9R478</accession>
<evidence type="ECO:0000256" key="3">
    <source>
        <dbReference type="ARBA" id="ARBA00023204"/>
    </source>
</evidence>
<dbReference type="SUPFAM" id="SSF54768">
    <property type="entry name" value="dsRNA-binding domain-like"/>
    <property type="match status" value="1"/>
</dbReference>
<dbReference type="GO" id="GO:0006302">
    <property type="term" value="P:double-strand break repair"/>
    <property type="evidence" value="ECO:0007669"/>
    <property type="project" value="UniProtKB-ARBA"/>
</dbReference>
<evidence type="ECO:0008006" key="5">
    <source>
        <dbReference type="Google" id="ProtNLM"/>
    </source>
</evidence>
<dbReference type="GO" id="GO:0006310">
    <property type="term" value="P:DNA recombination"/>
    <property type="evidence" value="ECO:0007669"/>
    <property type="project" value="UniProtKB-ARBA"/>
</dbReference>
<gene>
    <name evidence="4" type="ORF">LCGC14_0641540</name>
</gene>
<dbReference type="EMBL" id="LAZR01001162">
    <property type="protein sequence ID" value="KKN49589.1"/>
    <property type="molecule type" value="Genomic_DNA"/>
</dbReference>
<keyword evidence="3" id="KW-0234">DNA repair</keyword>
<evidence type="ECO:0000256" key="2">
    <source>
        <dbReference type="ARBA" id="ARBA00022763"/>
    </source>
</evidence>
<protein>
    <recommendedName>
        <fullName evidence="5">Rad52/22 double-strand break repair protein</fullName>
    </recommendedName>
</protein>
<name>A0A0F9R478_9ZZZZ</name>
<dbReference type="InterPro" id="IPR042525">
    <property type="entry name" value="Rad52_Rad59_Rad22_sf"/>
</dbReference>
<reference evidence="4" key="1">
    <citation type="journal article" date="2015" name="Nature">
        <title>Complex archaea that bridge the gap between prokaryotes and eukaryotes.</title>
        <authorList>
            <person name="Spang A."/>
            <person name="Saw J.H."/>
            <person name="Jorgensen S.L."/>
            <person name="Zaremba-Niedzwiedzka K."/>
            <person name="Martijn J."/>
            <person name="Lind A.E."/>
            <person name="van Eijk R."/>
            <person name="Schleper C."/>
            <person name="Guy L."/>
            <person name="Ettema T.J."/>
        </authorList>
    </citation>
    <scope>NUCLEOTIDE SEQUENCE</scope>
</reference>
<dbReference type="AlphaFoldDB" id="A0A0F9R478"/>
<sequence length="230" mass="26064">MAKKPQRQTSRAIIIRPVKLAARQRKTIAIRTPLEFIKQRKGKGGKTFRYVEGGYVVARLNEIFSPIGWDFSIIDERVEKNEVVVRGKLMIKDYKHGYSVSKTQYGTKIRNTGVPLGDTLKAAATDCLKKCASLFGIALDVYWPDLDRASKGNGDEIVIGKTKPTTKRIKTKDLVEFTMNKIKNEENGDILYRMMLNIRKQKAGKLLSQTAKDKLIKAIMDKLGMKNEEL</sequence>
<comment type="similarity">
    <text evidence="1">Belongs to the RAD52 family.</text>
</comment>
<keyword evidence="2" id="KW-0227">DNA damage</keyword>
<comment type="caution">
    <text evidence="4">The sequence shown here is derived from an EMBL/GenBank/DDBJ whole genome shotgun (WGS) entry which is preliminary data.</text>
</comment>
<organism evidence="4">
    <name type="scientific">marine sediment metagenome</name>
    <dbReference type="NCBI Taxonomy" id="412755"/>
    <lineage>
        <taxon>unclassified sequences</taxon>
        <taxon>metagenomes</taxon>
        <taxon>ecological metagenomes</taxon>
    </lineage>
</organism>
<dbReference type="Pfam" id="PF04098">
    <property type="entry name" value="Rad52_Rad22"/>
    <property type="match status" value="1"/>
</dbReference>
<evidence type="ECO:0000256" key="1">
    <source>
        <dbReference type="ARBA" id="ARBA00006638"/>
    </source>
</evidence>
<dbReference type="InterPro" id="IPR041247">
    <property type="entry name" value="Rad52_fam"/>
</dbReference>